<dbReference type="EMBL" id="FQ790322">
    <property type="protein sequence ID" value="CCD50050.1"/>
    <property type="molecule type" value="Genomic_DNA"/>
</dbReference>
<protein>
    <submittedName>
        <fullName evidence="1">Uncharacterized protein</fullName>
    </submittedName>
</protein>
<accession>G2YE52</accession>
<organism evidence="1 2">
    <name type="scientific">Botryotinia fuckeliana (strain T4)</name>
    <name type="common">Noble rot fungus</name>
    <name type="synonym">Botrytis cinerea</name>
    <dbReference type="NCBI Taxonomy" id="999810"/>
    <lineage>
        <taxon>Eukaryota</taxon>
        <taxon>Fungi</taxon>
        <taxon>Dikarya</taxon>
        <taxon>Ascomycota</taxon>
        <taxon>Pezizomycotina</taxon>
        <taxon>Leotiomycetes</taxon>
        <taxon>Helotiales</taxon>
        <taxon>Sclerotiniaceae</taxon>
        <taxon>Botrytis</taxon>
    </lineage>
</organism>
<name>G2YE52_BOTF4</name>
<dbReference type="InParanoid" id="G2YE52"/>
<evidence type="ECO:0000313" key="1">
    <source>
        <dbReference type="EMBL" id="CCD50050.1"/>
    </source>
</evidence>
<reference evidence="2" key="1">
    <citation type="journal article" date="2011" name="PLoS Genet.">
        <title>Genomic analysis of the necrotrophic fungal pathogens Sclerotinia sclerotiorum and Botrytis cinerea.</title>
        <authorList>
            <person name="Amselem J."/>
            <person name="Cuomo C.A."/>
            <person name="van Kan J.A."/>
            <person name="Viaud M."/>
            <person name="Benito E.P."/>
            <person name="Couloux A."/>
            <person name="Coutinho P.M."/>
            <person name="de Vries R.P."/>
            <person name="Dyer P.S."/>
            <person name="Fillinger S."/>
            <person name="Fournier E."/>
            <person name="Gout L."/>
            <person name="Hahn M."/>
            <person name="Kohn L."/>
            <person name="Lapalu N."/>
            <person name="Plummer K.M."/>
            <person name="Pradier J.M."/>
            <person name="Quevillon E."/>
            <person name="Sharon A."/>
            <person name="Simon A."/>
            <person name="ten Have A."/>
            <person name="Tudzynski B."/>
            <person name="Tudzynski P."/>
            <person name="Wincker P."/>
            <person name="Andrew M."/>
            <person name="Anthouard V."/>
            <person name="Beever R.E."/>
            <person name="Beffa R."/>
            <person name="Benoit I."/>
            <person name="Bouzid O."/>
            <person name="Brault B."/>
            <person name="Chen Z."/>
            <person name="Choquer M."/>
            <person name="Collemare J."/>
            <person name="Cotton P."/>
            <person name="Danchin E.G."/>
            <person name="Da Silva C."/>
            <person name="Gautier A."/>
            <person name="Giraud C."/>
            <person name="Giraud T."/>
            <person name="Gonzalez C."/>
            <person name="Grossetete S."/>
            <person name="Guldener U."/>
            <person name="Henrissat B."/>
            <person name="Howlett B.J."/>
            <person name="Kodira C."/>
            <person name="Kretschmer M."/>
            <person name="Lappartient A."/>
            <person name="Leroch M."/>
            <person name="Levis C."/>
            <person name="Mauceli E."/>
            <person name="Neuveglise C."/>
            <person name="Oeser B."/>
            <person name="Pearson M."/>
            <person name="Poulain J."/>
            <person name="Poussereau N."/>
            <person name="Quesneville H."/>
            <person name="Rascle C."/>
            <person name="Schumacher J."/>
            <person name="Segurens B."/>
            <person name="Sexton A."/>
            <person name="Silva E."/>
            <person name="Sirven C."/>
            <person name="Soanes D.M."/>
            <person name="Talbot N.J."/>
            <person name="Templeton M."/>
            <person name="Yandava C."/>
            <person name="Yarden O."/>
            <person name="Zeng Q."/>
            <person name="Rollins J.A."/>
            <person name="Lebrun M.H."/>
            <person name="Dickman M."/>
        </authorList>
    </citation>
    <scope>NUCLEOTIDE SEQUENCE [LARGE SCALE GENOMIC DNA]</scope>
    <source>
        <strain evidence="2">T4</strain>
    </source>
</reference>
<evidence type="ECO:0000313" key="2">
    <source>
        <dbReference type="Proteomes" id="UP000008177"/>
    </source>
</evidence>
<proteinExistence type="predicted"/>
<gene>
    <name evidence="1" type="ORF">BofuT4_uP093220.1</name>
</gene>
<dbReference type="AlphaFoldDB" id="G2YE52"/>
<sequence length="51" mass="5755">MVELPSTKKDIGEARRLGAKTEAKRKSLEAWKCMLASNNQGYNAFERDLVV</sequence>
<dbReference type="Proteomes" id="UP000008177">
    <property type="component" value="Unplaced contigs"/>
</dbReference>
<dbReference type="HOGENOM" id="CLU_3106088_0_0_1"/>